<protein>
    <submittedName>
        <fullName evidence="1">Uncharacterized protein</fullName>
    </submittedName>
</protein>
<sequence length="149" mass="16845">MRQRMGAFAAEVHGWSSQMPLRNGIRTESDGSKGRTIRTLLDISQSRSDNQIRLAMNTHDKRIRGVQVCRRRMLACATPSPFFCVWGCKAAGIWSHQRHYYSCIHIFIGAMVDRKPSGMGSDESYGAQAPGNEIWHAFHLFSSRFMPGL</sequence>
<keyword evidence="2" id="KW-1185">Reference proteome</keyword>
<dbReference type="Proteomes" id="UP000799424">
    <property type="component" value="Unassembled WGS sequence"/>
</dbReference>
<proteinExistence type="predicted"/>
<reference evidence="1" key="1">
    <citation type="journal article" date="2020" name="Stud. Mycol.">
        <title>101 Dothideomycetes genomes: a test case for predicting lifestyles and emergence of pathogens.</title>
        <authorList>
            <person name="Haridas S."/>
            <person name="Albert R."/>
            <person name="Binder M."/>
            <person name="Bloem J."/>
            <person name="Labutti K."/>
            <person name="Salamov A."/>
            <person name="Andreopoulos B."/>
            <person name="Baker S."/>
            <person name="Barry K."/>
            <person name="Bills G."/>
            <person name="Bluhm B."/>
            <person name="Cannon C."/>
            <person name="Castanera R."/>
            <person name="Culley D."/>
            <person name="Daum C."/>
            <person name="Ezra D."/>
            <person name="Gonzalez J."/>
            <person name="Henrissat B."/>
            <person name="Kuo A."/>
            <person name="Liang C."/>
            <person name="Lipzen A."/>
            <person name="Lutzoni F."/>
            <person name="Magnuson J."/>
            <person name="Mondo S."/>
            <person name="Nolan M."/>
            <person name="Ohm R."/>
            <person name="Pangilinan J."/>
            <person name="Park H.-J."/>
            <person name="Ramirez L."/>
            <person name="Alfaro M."/>
            <person name="Sun H."/>
            <person name="Tritt A."/>
            <person name="Yoshinaga Y."/>
            <person name="Zwiers L.-H."/>
            <person name="Turgeon B."/>
            <person name="Goodwin S."/>
            <person name="Spatafora J."/>
            <person name="Crous P."/>
            <person name="Grigoriev I."/>
        </authorList>
    </citation>
    <scope>NUCLEOTIDE SEQUENCE</scope>
    <source>
        <strain evidence="1">CBS 113818</strain>
    </source>
</reference>
<accession>A0A6A6ZH81</accession>
<evidence type="ECO:0000313" key="1">
    <source>
        <dbReference type="EMBL" id="KAF2820492.1"/>
    </source>
</evidence>
<dbReference type="EMBL" id="MU006240">
    <property type="protein sequence ID" value="KAF2820492.1"/>
    <property type="molecule type" value="Genomic_DNA"/>
</dbReference>
<organism evidence="1 2">
    <name type="scientific">Ophiobolus disseminans</name>
    <dbReference type="NCBI Taxonomy" id="1469910"/>
    <lineage>
        <taxon>Eukaryota</taxon>
        <taxon>Fungi</taxon>
        <taxon>Dikarya</taxon>
        <taxon>Ascomycota</taxon>
        <taxon>Pezizomycotina</taxon>
        <taxon>Dothideomycetes</taxon>
        <taxon>Pleosporomycetidae</taxon>
        <taxon>Pleosporales</taxon>
        <taxon>Pleosporineae</taxon>
        <taxon>Phaeosphaeriaceae</taxon>
        <taxon>Ophiobolus</taxon>
    </lineage>
</organism>
<dbReference type="AlphaFoldDB" id="A0A6A6ZH81"/>
<gene>
    <name evidence="1" type="ORF">CC86DRAFT_386978</name>
</gene>
<name>A0A6A6ZH81_9PLEO</name>
<evidence type="ECO:0000313" key="2">
    <source>
        <dbReference type="Proteomes" id="UP000799424"/>
    </source>
</evidence>